<proteinExistence type="predicted"/>
<evidence type="ECO:0000313" key="1">
    <source>
        <dbReference type="EMBL" id="DAE21154.1"/>
    </source>
</evidence>
<name>A0A8S5QQ80_9CAUD</name>
<reference evidence="1" key="1">
    <citation type="journal article" date="2021" name="Proc. Natl. Acad. Sci. U.S.A.">
        <title>A Catalog of Tens of Thousands of Viruses from Human Metagenomes Reveals Hidden Associations with Chronic Diseases.</title>
        <authorList>
            <person name="Tisza M.J."/>
            <person name="Buck C.B."/>
        </authorList>
    </citation>
    <scope>NUCLEOTIDE SEQUENCE</scope>
    <source>
        <strain evidence="1">CtStS16</strain>
    </source>
</reference>
<sequence>MKFTKEQIKDWKAKHGELFEITVEDKSCILHRPTRKDLSYASAVKDPIKMSEVMLNALWVDGDEEIKEDDSLFLAAIQKMEDILEVKEAEIKKL</sequence>
<accession>A0A8S5QQ80</accession>
<dbReference type="EMBL" id="BK015708">
    <property type="protein sequence ID" value="DAE21154.1"/>
    <property type="molecule type" value="Genomic_DNA"/>
</dbReference>
<organism evidence="1">
    <name type="scientific">Myoviridae sp. ctStS16</name>
    <dbReference type="NCBI Taxonomy" id="2826654"/>
    <lineage>
        <taxon>Viruses</taxon>
        <taxon>Duplodnaviria</taxon>
        <taxon>Heunggongvirae</taxon>
        <taxon>Uroviricota</taxon>
        <taxon>Caudoviricetes</taxon>
    </lineage>
</organism>
<protein>
    <submittedName>
        <fullName evidence="1">Uncharacterized protein</fullName>
    </submittedName>
</protein>